<dbReference type="NCBIfam" id="TIGR01760">
    <property type="entry name" value="tape_meas_TP901"/>
    <property type="match status" value="1"/>
</dbReference>
<name>A0A9D9H0H4_9BACT</name>
<dbReference type="AlphaFoldDB" id="A0A9D9H0H4"/>
<gene>
    <name evidence="2" type="ORF">IAB08_00750</name>
</gene>
<reference evidence="2" key="1">
    <citation type="submission" date="2020-10" db="EMBL/GenBank/DDBJ databases">
        <authorList>
            <person name="Gilroy R."/>
        </authorList>
    </citation>
    <scope>NUCLEOTIDE SEQUENCE</scope>
    <source>
        <strain evidence="2">2889</strain>
    </source>
</reference>
<evidence type="ECO:0000259" key="1">
    <source>
        <dbReference type="Pfam" id="PF10145"/>
    </source>
</evidence>
<reference evidence="2" key="2">
    <citation type="journal article" date="2021" name="PeerJ">
        <title>Extensive microbial diversity within the chicken gut microbiome revealed by metagenomics and culture.</title>
        <authorList>
            <person name="Gilroy R."/>
            <person name="Ravi A."/>
            <person name="Getino M."/>
            <person name="Pursley I."/>
            <person name="Horton D.L."/>
            <person name="Alikhan N.F."/>
            <person name="Baker D."/>
            <person name="Gharbi K."/>
            <person name="Hall N."/>
            <person name="Watson M."/>
            <person name="Adriaenssens E.M."/>
            <person name="Foster-Nyarko E."/>
            <person name="Jarju S."/>
            <person name="Secka A."/>
            <person name="Antonio M."/>
            <person name="Oren A."/>
            <person name="Chaudhuri R.R."/>
            <person name="La Ragione R."/>
            <person name="Hildebrand F."/>
            <person name="Pallen M.J."/>
        </authorList>
    </citation>
    <scope>NUCLEOTIDE SEQUENCE</scope>
    <source>
        <strain evidence="2">2889</strain>
    </source>
</reference>
<proteinExistence type="predicted"/>
<protein>
    <submittedName>
        <fullName evidence="2">Phage tail tape measure protein</fullName>
    </submittedName>
</protein>
<dbReference type="Pfam" id="PF10145">
    <property type="entry name" value="PhageMin_Tail"/>
    <property type="match status" value="1"/>
</dbReference>
<evidence type="ECO:0000313" key="2">
    <source>
        <dbReference type="EMBL" id="MBO8431811.1"/>
    </source>
</evidence>
<organism evidence="2 3">
    <name type="scientific">Candidatus Pullibacteroides excrementavium</name>
    <dbReference type="NCBI Taxonomy" id="2840905"/>
    <lineage>
        <taxon>Bacteria</taxon>
        <taxon>Pseudomonadati</taxon>
        <taxon>Bacteroidota</taxon>
        <taxon>Bacteroidia</taxon>
        <taxon>Bacteroidales</taxon>
        <taxon>Candidatus Pullibacteroides</taxon>
    </lineage>
</organism>
<dbReference type="InterPro" id="IPR010090">
    <property type="entry name" value="Phage_tape_meas"/>
</dbReference>
<sequence length="444" mass="48086">MADSRTIRIVTEVEADQALKELQDLQAGLRKFKTEQSKAIEGSKEWQDATDNIEKVKLEAERSRNAFSAYFKTFDIGSKSVNDLTAAQRQLNAIVRTLEPGTADWKEYTGVLNQVKRRISDLTKEYQNTEAAICKTSKAAKTFADYVISAAGLKNIVTGFVDRLSNLTQAFTEYADLQADVQKTTGLTKAEVEALGESLSKIDTRSSQAELMELATTAGKLGITGKENIEAFVRAADQIEDLGEGAIREIGKISDVFGLTDTYGIEQAYLKIGSAINSLGQASSASEAYLVEFTQRLAGVGKQAGMTVDQILGYGSALDQNAQNVEMAATAFQGFTTQIFSKPAYFANLAGIEVQKFTELLQTDANQAIRSVLTALSQQGGFQQLIPVFEGMQLDGSRAVAVLTSMATNIKAVEEAQALSREEFEKGTSITNEFATKNNNAAAN</sequence>
<evidence type="ECO:0000313" key="3">
    <source>
        <dbReference type="Proteomes" id="UP000823612"/>
    </source>
</evidence>
<dbReference type="EMBL" id="JADIMZ010000011">
    <property type="protein sequence ID" value="MBO8431811.1"/>
    <property type="molecule type" value="Genomic_DNA"/>
</dbReference>
<accession>A0A9D9H0H4</accession>
<comment type="caution">
    <text evidence="2">The sequence shown here is derived from an EMBL/GenBank/DDBJ whole genome shotgun (WGS) entry which is preliminary data.</text>
</comment>
<feature type="domain" description="Phage tail tape measure protein" evidence="1">
    <location>
        <begin position="196"/>
        <end position="380"/>
    </location>
</feature>
<dbReference type="Proteomes" id="UP000823612">
    <property type="component" value="Unassembled WGS sequence"/>
</dbReference>